<dbReference type="STRING" id="1797.RMCT_3100"/>
<dbReference type="Proteomes" id="UP000069654">
    <property type="component" value="Unassembled WGS sequence"/>
</dbReference>
<dbReference type="AlphaFoldDB" id="A0A117IN14"/>
<dbReference type="EMBL" id="BCTB01000033">
    <property type="protein sequence ID" value="GAT16131.1"/>
    <property type="molecule type" value="Genomic_DNA"/>
</dbReference>
<reference evidence="1 2" key="1">
    <citation type="journal article" date="2016" name="Genome Announc.">
        <title>Draft Genome Sequences of Five Rapidly Growing Mycobacterium Species, M. thermoresistibile, M. fortuitum subsp. acetamidolyticum, M. canariasense, M. brisbanense, and M. novocastrense.</title>
        <authorList>
            <person name="Katahira K."/>
            <person name="Ogura Y."/>
            <person name="Gotoh Y."/>
            <person name="Hayashi T."/>
        </authorList>
    </citation>
    <scope>NUCLEOTIDE SEQUENCE [LARGE SCALE GENOMIC DNA]</scope>
    <source>
        <strain evidence="1 2">JCM6362</strain>
    </source>
</reference>
<name>A0A117IN14_MYCTH</name>
<dbReference type="OrthoDB" id="330810at2"/>
<proteinExistence type="predicted"/>
<sequence>MWEVILVEEVEQWFFSLDPDVIDVVTGAIDRLEESGPALGRPTADRVKGSKYHHMKELRPAGTSIRILYIFDPTRRAVLLVAGDKAGQWKKWYQDNIPVAEQRYERWFERGE</sequence>
<dbReference type="OMA" id="MNEKRFY"/>
<gene>
    <name evidence="1" type="ORF">RMCT_3100</name>
</gene>
<evidence type="ECO:0000313" key="2">
    <source>
        <dbReference type="Proteomes" id="UP000069654"/>
    </source>
</evidence>
<dbReference type="Pfam" id="PF05973">
    <property type="entry name" value="Gp49"/>
    <property type="match status" value="1"/>
</dbReference>
<protein>
    <submittedName>
        <fullName evidence="1">Uncharacterized protein</fullName>
    </submittedName>
</protein>
<evidence type="ECO:0000313" key="1">
    <source>
        <dbReference type="EMBL" id="GAT16131.1"/>
    </source>
</evidence>
<organism evidence="1 2">
    <name type="scientific">Mycolicibacterium thermoresistibile</name>
    <name type="common">Mycobacterium thermoresistibile</name>
    <dbReference type="NCBI Taxonomy" id="1797"/>
    <lineage>
        <taxon>Bacteria</taxon>
        <taxon>Bacillati</taxon>
        <taxon>Actinomycetota</taxon>
        <taxon>Actinomycetes</taxon>
        <taxon>Mycobacteriales</taxon>
        <taxon>Mycobacteriaceae</taxon>
        <taxon>Mycolicibacterium</taxon>
    </lineage>
</organism>
<dbReference type="InterPro" id="IPR009241">
    <property type="entry name" value="HigB-like"/>
</dbReference>
<accession>A0A117IN14</accession>
<comment type="caution">
    <text evidence="1">The sequence shown here is derived from an EMBL/GenBank/DDBJ whole genome shotgun (WGS) entry which is preliminary data.</text>
</comment>
<reference evidence="2" key="2">
    <citation type="submission" date="2016-02" db="EMBL/GenBank/DDBJ databases">
        <title>Draft genome sequence of five rapidly growing Mycobacterium species.</title>
        <authorList>
            <person name="Katahira K."/>
            <person name="Gotou Y."/>
            <person name="Iida K."/>
            <person name="Ogura Y."/>
            <person name="Hayashi T."/>
        </authorList>
    </citation>
    <scope>NUCLEOTIDE SEQUENCE [LARGE SCALE GENOMIC DNA]</scope>
    <source>
        <strain evidence="2">JCM6362</strain>
    </source>
</reference>
<dbReference type="RefSeq" id="WP_003925523.1">
    <property type="nucleotide sequence ID" value="NZ_BCTB01000033.1"/>
</dbReference>